<dbReference type="InterPro" id="IPR037523">
    <property type="entry name" value="VOC_core"/>
</dbReference>
<gene>
    <name evidence="2" type="ORF">ABN611_34135</name>
</gene>
<dbReference type="PROSITE" id="PS51819">
    <property type="entry name" value="VOC"/>
    <property type="match status" value="1"/>
</dbReference>
<name>A0AAU7T9Q3_9ACTN</name>
<dbReference type="EMBL" id="CP158165">
    <property type="protein sequence ID" value="XBV23597.1"/>
    <property type="molecule type" value="Genomic_DNA"/>
</dbReference>
<dbReference type="Pfam" id="PF00903">
    <property type="entry name" value="Glyoxalase"/>
    <property type="match status" value="1"/>
</dbReference>
<proteinExistence type="predicted"/>
<dbReference type="RefSeq" id="WP_350276428.1">
    <property type="nucleotide sequence ID" value="NZ_CP158165.1"/>
</dbReference>
<dbReference type="SUPFAM" id="SSF54593">
    <property type="entry name" value="Glyoxalase/Bleomycin resistance protein/Dihydroxybiphenyl dioxygenase"/>
    <property type="match status" value="1"/>
</dbReference>
<organism evidence="2">
    <name type="scientific">Kribbella sp. HUAS MG21</name>
    <dbReference type="NCBI Taxonomy" id="3160966"/>
    <lineage>
        <taxon>Bacteria</taxon>
        <taxon>Bacillati</taxon>
        <taxon>Actinomycetota</taxon>
        <taxon>Actinomycetes</taxon>
        <taxon>Propionibacteriales</taxon>
        <taxon>Kribbellaceae</taxon>
        <taxon>Kribbella</taxon>
    </lineage>
</organism>
<dbReference type="Gene3D" id="3.10.180.10">
    <property type="entry name" value="2,3-Dihydroxybiphenyl 1,2-Dioxygenase, domain 1"/>
    <property type="match status" value="1"/>
</dbReference>
<sequence>MSTVSLRLEVVTLPVADVDRSKEFYESLGWRLDNDRVVDGAFRTVQFTPPQSPASIQFGIGLTAAEPGSAARLMLVVDDIEAARADLMNRGVEVSGSYHYERVPGRSGEIESRVPGRDPAERSYFTYASFSDPDGNGWLLQEIKARLPGREWTSGDHGVPAAEVRRDAALQHDAFERVAAPRAWLDWYARYTHERAHGSTPDEAALAAYRYLSEEFRPAAQPGNRG</sequence>
<dbReference type="InterPro" id="IPR029068">
    <property type="entry name" value="Glyas_Bleomycin-R_OHBP_Dase"/>
</dbReference>
<evidence type="ECO:0000313" key="2">
    <source>
        <dbReference type="EMBL" id="XBV23597.1"/>
    </source>
</evidence>
<feature type="domain" description="VOC" evidence="1">
    <location>
        <begin position="7"/>
        <end position="143"/>
    </location>
</feature>
<reference evidence="2" key="1">
    <citation type="submission" date="2024-06" db="EMBL/GenBank/DDBJ databases">
        <title>Kribbella sp. strain HUAS MG21 genome sequences.</title>
        <authorList>
            <person name="Mo P."/>
        </authorList>
    </citation>
    <scope>NUCLEOTIDE SEQUENCE</scope>
    <source>
        <strain evidence="2">HUAS MG21</strain>
    </source>
</reference>
<evidence type="ECO:0000259" key="1">
    <source>
        <dbReference type="PROSITE" id="PS51819"/>
    </source>
</evidence>
<protein>
    <submittedName>
        <fullName evidence="2">VOC family protein</fullName>
    </submittedName>
</protein>
<dbReference type="AlphaFoldDB" id="A0AAU7T9Q3"/>
<dbReference type="InterPro" id="IPR004360">
    <property type="entry name" value="Glyas_Fos-R_dOase_dom"/>
</dbReference>
<accession>A0AAU7T9Q3</accession>